<dbReference type="InterPro" id="IPR013424">
    <property type="entry name" value="Ice-binding_C"/>
</dbReference>
<reference evidence="3 4" key="1">
    <citation type="submission" date="2019-02" db="EMBL/GenBank/DDBJ databases">
        <title>Deep-cultivation of Planctomycetes and their phenomic and genomic characterization uncovers novel biology.</title>
        <authorList>
            <person name="Wiegand S."/>
            <person name="Jogler M."/>
            <person name="Boedeker C."/>
            <person name="Pinto D."/>
            <person name="Vollmers J."/>
            <person name="Rivas-Marin E."/>
            <person name="Kohn T."/>
            <person name="Peeters S.H."/>
            <person name="Heuer A."/>
            <person name="Rast P."/>
            <person name="Oberbeckmann S."/>
            <person name="Bunk B."/>
            <person name="Jeske O."/>
            <person name="Meyerdierks A."/>
            <person name="Storesund J.E."/>
            <person name="Kallscheuer N."/>
            <person name="Luecker S."/>
            <person name="Lage O.M."/>
            <person name="Pohl T."/>
            <person name="Merkel B.J."/>
            <person name="Hornburger P."/>
            <person name="Mueller R.-W."/>
            <person name="Bruemmer F."/>
            <person name="Labrenz M."/>
            <person name="Spormann A.M."/>
            <person name="Op Den Camp H."/>
            <person name="Overmann J."/>
            <person name="Amann R."/>
            <person name="Jetten M.S.M."/>
            <person name="Mascher T."/>
            <person name="Medema M.H."/>
            <person name="Devos D.P."/>
            <person name="Kaster A.-K."/>
            <person name="Ovreas L."/>
            <person name="Rohde M."/>
            <person name="Galperin M.Y."/>
            <person name="Jogler C."/>
        </authorList>
    </citation>
    <scope>NUCLEOTIDE SEQUENCE [LARGE SCALE GENOMIC DNA]</scope>
    <source>
        <strain evidence="3 4">Pan14r</strain>
    </source>
</reference>
<feature type="chain" id="PRO_5022990700" description="Ice-binding protein C-terminal domain-containing protein" evidence="1">
    <location>
        <begin position="23"/>
        <end position="202"/>
    </location>
</feature>
<keyword evidence="4" id="KW-1185">Reference proteome</keyword>
<organism evidence="3 4">
    <name type="scientific">Crateriforma conspicua</name>
    <dbReference type="NCBI Taxonomy" id="2527996"/>
    <lineage>
        <taxon>Bacteria</taxon>
        <taxon>Pseudomonadati</taxon>
        <taxon>Planctomycetota</taxon>
        <taxon>Planctomycetia</taxon>
        <taxon>Planctomycetales</taxon>
        <taxon>Planctomycetaceae</taxon>
        <taxon>Crateriforma</taxon>
    </lineage>
</organism>
<protein>
    <recommendedName>
        <fullName evidence="2">Ice-binding protein C-terminal domain-containing protein</fullName>
    </recommendedName>
</protein>
<evidence type="ECO:0000256" key="1">
    <source>
        <dbReference type="SAM" id="SignalP"/>
    </source>
</evidence>
<feature type="signal peptide" evidence="1">
    <location>
        <begin position="1"/>
        <end position="22"/>
    </location>
</feature>
<keyword evidence="1" id="KW-0732">Signal</keyword>
<evidence type="ECO:0000313" key="3">
    <source>
        <dbReference type="EMBL" id="TWT65540.1"/>
    </source>
</evidence>
<feature type="domain" description="Ice-binding protein C-terminal" evidence="2">
    <location>
        <begin position="173"/>
        <end position="197"/>
    </location>
</feature>
<evidence type="ECO:0000313" key="4">
    <source>
        <dbReference type="Proteomes" id="UP000317238"/>
    </source>
</evidence>
<gene>
    <name evidence="3" type="ORF">Pan14r_50870</name>
</gene>
<sequence precursor="true">MIRQLRFIAPIVAMVMASPCFAAYTVALKTYNSGGGETSVFALGDVVTVSLVAEDTSGSFTGLASTSASILATTTDADDYSNVTYNAALGTGITVDGPPLNTDIVGLSDGASFGTSGAAVDLANPVEVFSFDFTFDGPGDTTIRLTDFILTDVTGADIGFEAAGSITSATVTAVPEPTTFAVLGLLSAGAGVRTYRRRKLRQ</sequence>
<dbReference type="AlphaFoldDB" id="A0A5C5XRR6"/>
<accession>A0A5C5XRR6</accession>
<proteinExistence type="predicted"/>
<evidence type="ECO:0000259" key="2">
    <source>
        <dbReference type="Pfam" id="PF07589"/>
    </source>
</evidence>
<comment type="caution">
    <text evidence="3">The sequence shown here is derived from an EMBL/GenBank/DDBJ whole genome shotgun (WGS) entry which is preliminary data.</text>
</comment>
<dbReference type="Pfam" id="PF07589">
    <property type="entry name" value="PEP-CTERM"/>
    <property type="match status" value="1"/>
</dbReference>
<dbReference type="Proteomes" id="UP000317238">
    <property type="component" value="Unassembled WGS sequence"/>
</dbReference>
<name>A0A5C5XRR6_9PLAN</name>
<dbReference type="RefSeq" id="WP_146440854.1">
    <property type="nucleotide sequence ID" value="NZ_SJPL01000002.1"/>
</dbReference>
<dbReference type="EMBL" id="SJPL01000002">
    <property type="protein sequence ID" value="TWT65540.1"/>
    <property type="molecule type" value="Genomic_DNA"/>
</dbReference>